<gene>
    <name evidence="3" type="ORF">I6U51_09290</name>
</gene>
<dbReference type="PANTHER" id="PTHR30388:SF6">
    <property type="entry name" value="XANTHINE DEHYDROGENASE SUBUNIT A-RELATED"/>
    <property type="match status" value="1"/>
</dbReference>
<reference evidence="3" key="1">
    <citation type="submission" date="2020-12" db="EMBL/GenBank/DDBJ databases">
        <title>Clostridium thailandense sp. nov., a novel acetogenic bacterium isolated from peat land soil in Thailand.</title>
        <authorList>
            <person name="Chaikitkaew S."/>
            <person name="Birkeland N.K."/>
        </authorList>
    </citation>
    <scope>NUCLEOTIDE SEQUENCE</scope>
    <source>
        <strain evidence="3">DSM 17425</strain>
    </source>
</reference>
<dbReference type="Pfam" id="PF13478">
    <property type="entry name" value="XdhC_C"/>
    <property type="match status" value="1"/>
</dbReference>
<organism evidence="3 4">
    <name type="scientific">Clostridium aciditolerans</name>
    <dbReference type="NCBI Taxonomy" id="339861"/>
    <lineage>
        <taxon>Bacteria</taxon>
        <taxon>Bacillati</taxon>
        <taxon>Bacillota</taxon>
        <taxon>Clostridia</taxon>
        <taxon>Eubacteriales</taxon>
        <taxon>Clostridiaceae</taxon>
        <taxon>Clostridium</taxon>
    </lineage>
</organism>
<dbReference type="AlphaFoldDB" id="A0A934HYK6"/>
<feature type="domain" description="XdhC- CoxI" evidence="1">
    <location>
        <begin position="13"/>
        <end position="72"/>
    </location>
</feature>
<comment type="caution">
    <text evidence="3">The sequence shown here is derived from an EMBL/GenBank/DDBJ whole genome shotgun (WGS) entry which is preliminary data.</text>
</comment>
<dbReference type="InterPro" id="IPR027051">
    <property type="entry name" value="XdhC_Rossmann_dom"/>
</dbReference>
<sequence>MDEKILKEVYESLRSGERVALATITDSLGSAPRKTGSTMAVWKDGRILGSIGGGIVEHKVILKAIECIDQGDDSNFEYILNEKGGLDAQCGGQVKGFIKVFNPSPKLLIAGAGHIGQQLHKLGKILGFYTVIFDDREEFANSTVFDDADEIIIGNIGDTLSKYKFDENTYVTIVTKGHRSDSDALMASVSKGAAYVGMIGSTKKILFIMQNLMNAGVPKEELQKVFTPMGLNIASEKPEEIALGILSEILLIKNKGSLDHLKNLKNINI</sequence>
<dbReference type="Pfam" id="PF02625">
    <property type="entry name" value="XdhC_CoxI"/>
    <property type="match status" value="1"/>
</dbReference>
<protein>
    <submittedName>
        <fullName evidence="3">XdhC family protein</fullName>
    </submittedName>
</protein>
<accession>A0A934HYK6</accession>
<keyword evidence="4" id="KW-1185">Reference proteome</keyword>
<dbReference type="Proteomes" id="UP000622687">
    <property type="component" value="Unassembled WGS sequence"/>
</dbReference>
<dbReference type="EMBL" id="JAEEGB010000009">
    <property type="protein sequence ID" value="MBI6872897.1"/>
    <property type="molecule type" value="Genomic_DNA"/>
</dbReference>
<dbReference type="Gene3D" id="3.40.50.720">
    <property type="entry name" value="NAD(P)-binding Rossmann-like Domain"/>
    <property type="match status" value="1"/>
</dbReference>
<dbReference type="InterPro" id="IPR003777">
    <property type="entry name" value="XdhC_CoxI"/>
</dbReference>
<evidence type="ECO:0000313" key="4">
    <source>
        <dbReference type="Proteomes" id="UP000622687"/>
    </source>
</evidence>
<dbReference type="InterPro" id="IPR052698">
    <property type="entry name" value="MoCofactor_Util/Proc"/>
</dbReference>
<dbReference type="RefSeq" id="WP_211142382.1">
    <property type="nucleotide sequence ID" value="NZ_JAEEGB010000009.1"/>
</dbReference>
<feature type="domain" description="XdhC Rossmann" evidence="2">
    <location>
        <begin position="107"/>
        <end position="249"/>
    </location>
</feature>
<evidence type="ECO:0000259" key="1">
    <source>
        <dbReference type="Pfam" id="PF02625"/>
    </source>
</evidence>
<evidence type="ECO:0000259" key="2">
    <source>
        <dbReference type="Pfam" id="PF13478"/>
    </source>
</evidence>
<evidence type="ECO:0000313" key="3">
    <source>
        <dbReference type="EMBL" id="MBI6872897.1"/>
    </source>
</evidence>
<proteinExistence type="predicted"/>
<dbReference type="PANTHER" id="PTHR30388">
    <property type="entry name" value="ALDEHYDE OXIDOREDUCTASE MOLYBDENUM COFACTOR ASSEMBLY PROTEIN"/>
    <property type="match status" value="1"/>
</dbReference>
<name>A0A934HYK6_9CLOT</name>